<keyword evidence="5" id="KW-1185">Reference proteome</keyword>
<comment type="caution">
    <text evidence="4">The sequence shown here is derived from an EMBL/GenBank/DDBJ whole genome shotgun (WGS) entry which is preliminary data.</text>
</comment>
<dbReference type="PANTHER" id="PTHR37947:SF1">
    <property type="entry name" value="BLL2462 PROTEIN"/>
    <property type="match status" value="1"/>
</dbReference>
<evidence type="ECO:0000259" key="3">
    <source>
        <dbReference type="PROSITE" id="PS50234"/>
    </source>
</evidence>
<feature type="domain" description="VWFA" evidence="3">
    <location>
        <begin position="69"/>
        <end position="275"/>
    </location>
</feature>
<keyword evidence="2" id="KW-0472">Membrane</keyword>
<proteinExistence type="predicted"/>
<feature type="transmembrane region" description="Helical" evidence="2">
    <location>
        <begin position="6"/>
        <end position="28"/>
    </location>
</feature>
<evidence type="ECO:0000313" key="4">
    <source>
        <dbReference type="EMBL" id="PWH05408.1"/>
    </source>
</evidence>
<dbReference type="PROSITE" id="PS50234">
    <property type="entry name" value="VWFA"/>
    <property type="match status" value="1"/>
</dbReference>
<dbReference type="InterPro" id="IPR002035">
    <property type="entry name" value="VWF_A"/>
</dbReference>
<dbReference type="SUPFAM" id="SSF53300">
    <property type="entry name" value="vWA-like"/>
    <property type="match status" value="1"/>
</dbReference>
<protein>
    <recommendedName>
        <fullName evidence="3">VWFA domain-containing protein</fullName>
    </recommendedName>
</protein>
<dbReference type="Gene3D" id="3.40.50.410">
    <property type="entry name" value="von Willebrand factor, type A domain"/>
    <property type="match status" value="1"/>
</dbReference>
<organism evidence="4 5">
    <name type="scientific">Brachybacterium endophyticum</name>
    <dbReference type="NCBI Taxonomy" id="2182385"/>
    <lineage>
        <taxon>Bacteria</taxon>
        <taxon>Bacillati</taxon>
        <taxon>Actinomycetota</taxon>
        <taxon>Actinomycetes</taxon>
        <taxon>Micrococcales</taxon>
        <taxon>Dermabacteraceae</taxon>
        <taxon>Brachybacterium</taxon>
    </lineage>
</organism>
<dbReference type="PANTHER" id="PTHR37947">
    <property type="entry name" value="BLL2462 PROTEIN"/>
    <property type="match status" value="1"/>
</dbReference>
<dbReference type="RefSeq" id="WP_109276372.1">
    <property type="nucleotide sequence ID" value="NZ_QFKX01000005.1"/>
</dbReference>
<keyword evidence="2" id="KW-0812">Transmembrane</keyword>
<evidence type="ECO:0000313" key="5">
    <source>
        <dbReference type="Proteomes" id="UP000245590"/>
    </source>
</evidence>
<dbReference type="OrthoDB" id="9814325at2"/>
<evidence type="ECO:0000256" key="2">
    <source>
        <dbReference type="SAM" id="Phobius"/>
    </source>
</evidence>
<accession>A0A2U2RHT4</accession>
<dbReference type="Proteomes" id="UP000245590">
    <property type="component" value="Unassembled WGS sequence"/>
</dbReference>
<name>A0A2U2RHT4_9MICO</name>
<sequence length="339" mass="37630">MHLEHLIPLWATILIFVPLLALAVVMMVRRPRQRWAWVRRALMVALLAVIALRPATYTETEQTQRMNANVFFVVDRTGSMNAEDYADGTPRLDGVERDMDRVMSMTKGSRYSIISFDSTAASQLPLTTDAGAAQAWIDTLSTEPTAHSKGSNVDRPLDTLTEAVSDARTDDPDSQVLVYFLSDGENTDGKDSQSFDQLKPMVDAGGVLGYGTPQGGPMRASGAGTDGEYITDSSGKKGTSRIDEKQLQTIADQLGVPYLHRTDPEAAIEGTMDGIDLKPVPIESRRDVASFRDWYWIAAIPLACLFIWELGEMTYRLPRRRDRRELTSVRERAGEGDLR</sequence>
<feature type="region of interest" description="Disordered" evidence="1">
    <location>
        <begin position="216"/>
        <end position="241"/>
    </location>
</feature>
<dbReference type="InterPro" id="IPR036465">
    <property type="entry name" value="vWFA_dom_sf"/>
</dbReference>
<evidence type="ECO:0000256" key="1">
    <source>
        <dbReference type="SAM" id="MobiDB-lite"/>
    </source>
</evidence>
<reference evidence="4 5" key="1">
    <citation type="submission" date="2018-05" db="EMBL/GenBank/DDBJ databases">
        <title>Brachybacterium sp. M1HQ-2T, whole genome shotgun sequence.</title>
        <authorList>
            <person name="Tuo L."/>
        </authorList>
    </citation>
    <scope>NUCLEOTIDE SEQUENCE [LARGE SCALE GENOMIC DNA]</scope>
    <source>
        <strain evidence="4 5">M1HQ-2</strain>
    </source>
</reference>
<dbReference type="EMBL" id="QFKX01000005">
    <property type="protein sequence ID" value="PWH05408.1"/>
    <property type="molecule type" value="Genomic_DNA"/>
</dbReference>
<dbReference type="AlphaFoldDB" id="A0A2U2RHT4"/>
<keyword evidence="2" id="KW-1133">Transmembrane helix</keyword>
<gene>
    <name evidence="4" type="ORF">DEO23_12555</name>
</gene>
<dbReference type="Pfam" id="PF13519">
    <property type="entry name" value="VWA_2"/>
    <property type="match status" value="1"/>
</dbReference>
<feature type="transmembrane region" description="Helical" evidence="2">
    <location>
        <begin position="40"/>
        <end position="57"/>
    </location>
</feature>
<feature type="transmembrane region" description="Helical" evidence="2">
    <location>
        <begin position="294"/>
        <end position="311"/>
    </location>
</feature>